<protein>
    <submittedName>
        <fullName evidence="2">Ltp family lipoprotein</fullName>
    </submittedName>
</protein>
<proteinExistence type="predicted"/>
<dbReference type="KEGG" id="halt:IM660_11830"/>
<dbReference type="Proteomes" id="UP000593758">
    <property type="component" value="Chromosome"/>
</dbReference>
<dbReference type="Pfam" id="PF07553">
    <property type="entry name" value="Lipoprotein_Ltp"/>
    <property type="match status" value="1"/>
</dbReference>
<dbReference type="Gene3D" id="1.10.10.10">
    <property type="entry name" value="Winged helix-like DNA-binding domain superfamily/Winged helix DNA-binding domain"/>
    <property type="match status" value="1"/>
</dbReference>
<evidence type="ECO:0000313" key="2">
    <source>
        <dbReference type="EMBL" id="QOR69387.1"/>
    </source>
</evidence>
<reference evidence="2 3" key="1">
    <citation type="submission" date="2020-10" db="EMBL/GenBank/DDBJ databases">
        <title>Haloactinobacterium sp. RN3S43, a bacterium isolated from saline soil.</title>
        <authorList>
            <person name="Sun J.-Q."/>
        </authorList>
    </citation>
    <scope>NUCLEOTIDE SEQUENCE [LARGE SCALE GENOMIC DNA]</scope>
    <source>
        <strain evidence="2 3">RN3S43</strain>
    </source>
</reference>
<keyword evidence="2" id="KW-0449">Lipoprotein</keyword>
<dbReference type="AlphaFoldDB" id="A0A7M1SQE8"/>
<organism evidence="2 3">
    <name type="scientific">Ruania alkalisoli</name>
    <dbReference type="NCBI Taxonomy" id="2779775"/>
    <lineage>
        <taxon>Bacteria</taxon>
        <taxon>Bacillati</taxon>
        <taxon>Actinomycetota</taxon>
        <taxon>Actinomycetes</taxon>
        <taxon>Micrococcales</taxon>
        <taxon>Ruaniaceae</taxon>
        <taxon>Ruania</taxon>
    </lineage>
</organism>
<gene>
    <name evidence="2" type="ORF">IM660_11830</name>
</gene>
<sequence length="57" mass="6442">MTFAFDRVEPDGDEQAAAMTEQYLDYSSFSRQGLLDQLLFEGFTREQAEHGVAEVGH</sequence>
<evidence type="ECO:0000259" key="1">
    <source>
        <dbReference type="Pfam" id="PF07553"/>
    </source>
</evidence>
<name>A0A7M1SQE8_9MICO</name>
<dbReference type="RefSeq" id="WP_193495731.1">
    <property type="nucleotide sequence ID" value="NZ_CP063169.1"/>
</dbReference>
<feature type="domain" description="Putative host cell surface-exposed lipoprotein Ltp-like HTH region" evidence="1">
    <location>
        <begin position="13"/>
        <end position="54"/>
    </location>
</feature>
<accession>A0A7M1SQE8</accession>
<dbReference type="InterPro" id="IPR036388">
    <property type="entry name" value="WH-like_DNA-bd_sf"/>
</dbReference>
<dbReference type="InterPro" id="IPR011434">
    <property type="entry name" value="Ltp-like_HTH"/>
</dbReference>
<keyword evidence="3" id="KW-1185">Reference proteome</keyword>
<evidence type="ECO:0000313" key="3">
    <source>
        <dbReference type="Proteomes" id="UP000593758"/>
    </source>
</evidence>
<dbReference type="EMBL" id="CP063169">
    <property type="protein sequence ID" value="QOR69387.1"/>
    <property type="molecule type" value="Genomic_DNA"/>
</dbReference>